<dbReference type="EMBL" id="BMHQ01000004">
    <property type="protein sequence ID" value="GGE14883.1"/>
    <property type="molecule type" value="Genomic_DNA"/>
</dbReference>
<dbReference type="Pfam" id="PF00111">
    <property type="entry name" value="Fer2"/>
    <property type="match status" value="1"/>
</dbReference>
<dbReference type="RefSeq" id="WP_188647307.1">
    <property type="nucleotide sequence ID" value="NZ_BMHQ01000004.1"/>
</dbReference>
<keyword evidence="2" id="KW-0274">FAD</keyword>
<dbReference type="PANTHER" id="PTHR43644">
    <property type="entry name" value="NA(+)-TRANSLOCATING NADH-QUINONE REDUCTASE SUBUNIT"/>
    <property type="match status" value="1"/>
</dbReference>
<dbReference type="PROSITE" id="PS51085">
    <property type="entry name" value="2FE2S_FER_2"/>
    <property type="match status" value="1"/>
</dbReference>
<dbReference type="PROSITE" id="PS00197">
    <property type="entry name" value="2FE2S_FER_1"/>
    <property type="match status" value="1"/>
</dbReference>
<dbReference type="InterPro" id="IPR001041">
    <property type="entry name" value="2Fe-2S_ferredoxin-type"/>
</dbReference>
<gene>
    <name evidence="4" type="ORF">GCM10011571_15500</name>
</gene>
<dbReference type="AlphaFoldDB" id="A0A8J2VH92"/>
<dbReference type="SUPFAM" id="SSF54292">
    <property type="entry name" value="2Fe-2S ferredoxin-like"/>
    <property type="match status" value="1"/>
</dbReference>
<evidence type="ECO:0000256" key="2">
    <source>
        <dbReference type="ARBA" id="ARBA00022827"/>
    </source>
</evidence>
<dbReference type="InterPro" id="IPR036010">
    <property type="entry name" value="2Fe-2S_ferredoxin-like_sf"/>
</dbReference>
<name>A0A8J2VH92_9BACL</name>
<feature type="domain" description="2Fe-2S ferredoxin-type" evidence="3">
    <location>
        <begin position="2"/>
        <end position="97"/>
    </location>
</feature>
<dbReference type="GO" id="GO:0051537">
    <property type="term" value="F:2 iron, 2 sulfur cluster binding"/>
    <property type="evidence" value="ECO:0007669"/>
    <property type="project" value="InterPro"/>
</dbReference>
<dbReference type="Gene3D" id="3.10.20.30">
    <property type="match status" value="1"/>
</dbReference>
<evidence type="ECO:0000256" key="1">
    <source>
        <dbReference type="ARBA" id="ARBA00022630"/>
    </source>
</evidence>
<evidence type="ECO:0000313" key="5">
    <source>
        <dbReference type="Proteomes" id="UP000625210"/>
    </source>
</evidence>
<dbReference type="CDD" id="cd00207">
    <property type="entry name" value="fer2"/>
    <property type="match status" value="1"/>
</dbReference>
<evidence type="ECO:0000313" key="4">
    <source>
        <dbReference type="EMBL" id="GGE14883.1"/>
    </source>
</evidence>
<dbReference type="PANTHER" id="PTHR43644:SF1">
    <property type="entry name" value="NAD(P)H-FLAVIN REDUCTASE"/>
    <property type="match status" value="1"/>
</dbReference>
<reference evidence="4" key="2">
    <citation type="submission" date="2020-09" db="EMBL/GenBank/DDBJ databases">
        <authorList>
            <person name="Sun Q."/>
            <person name="Zhou Y."/>
        </authorList>
    </citation>
    <scope>NUCLEOTIDE SEQUENCE</scope>
    <source>
        <strain evidence="4">CGMCC 1.15179</strain>
    </source>
</reference>
<proteinExistence type="predicted"/>
<sequence>MAQVQVQVGGKEYSFDIRRGENLLLESVSRSVMIPFRCTAGRCGACRVRVLEGAENLDPIEENERMRLGDEQVNAGYRLACQAYVNGDVKVEVPQPKLY</sequence>
<protein>
    <submittedName>
        <fullName evidence="4">Ferredoxin</fullName>
    </submittedName>
</protein>
<accession>A0A8J2VH92</accession>
<keyword evidence="1" id="KW-0285">Flavoprotein</keyword>
<dbReference type="InterPro" id="IPR012675">
    <property type="entry name" value="Beta-grasp_dom_sf"/>
</dbReference>
<dbReference type="InterPro" id="IPR006058">
    <property type="entry name" value="2Fe2S_fd_BS"/>
</dbReference>
<dbReference type="Proteomes" id="UP000625210">
    <property type="component" value="Unassembled WGS sequence"/>
</dbReference>
<comment type="caution">
    <text evidence="4">The sequence shown here is derived from an EMBL/GenBank/DDBJ whole genome shotgun (WGS) entry which is preliminary data.</text>
</comment>
<organism evidence="4 5">
    <name type="scientific">Marinithermofilum abyssi</name>
    <dbReference type="NCBI Taxonomy" id="1571185"/>
    <lineage>
        <taxon>Bacteria</taxon>
        <taxon>Bacillati</taxon>
        <taxon>Bacillota</taxon>
        <taxon>Bacilli</taxon>
        <taxon>Bacillales</taxon>
        <taxon>Thermoactinomycetaceae</taxon>
        <taxon>Marinithermofilum</taxon>
    </lineage>
</organism>
<evidence type="ECO:0000259" key="3">
    <source>
        <dbReference type="PROSITE" id="PS51085"/>
    </source>
</evidence>
<keyword evidence="5" id="KW-1185">Reference proteome</keyword>
<reference evidence="4" key="1">
    <citation type="journal article" date="2014" name="Int. J. Syst. Evol. Microbiol.">
        <title>Complete genome sequence of Corynebacterium casei LMG S-19264T (=DSM 44701T), isolated from a smear-ripened cheese.</title>
        <authorList>
            <consortium name="US DOE Joint Genome Institute (JGI-PGF)"/>
            <person name="Walter F."/>
            <person name="Albersmeier A."/>
            <person name="Kalinowski J."/>
            <person name="Ruckert C."/>
        </authorList>
    </citation>
    <scope>NUCLEOTIDE SEQUENCE</scope>
    <source>
        <strain evidence="4">CGMCC 1.15179</strain>
    </source>
</reference>